<feature type="compositionally biased region" description="Low complexity" evidence="1">
    <location>
        <begin position="319"/>
        <end position="331"/>
    </location>
</feature>
<evidence type="ECO:0000313" key="3">
    <source>
        <dbReference type="EMBL" id="GLB40855.1"/>
    </source>
</evidence>
<proteinExistence type="predicted"/>
<feature type="region of interest" description="Disordered" evidence="1">
    <location>
        <begin position="271"/>
        <end position="517"/>
    </location>
</feature>
<evidence type="ECO:0000259" key="2">
    <source>
        <dbReference type="Pfam" id="PF08639"/>
    </source>
</evidence>
<sequence length="517" mass="57684">MVSALPYALDSTLRINWNATQEKSLSTDFPLDLELETDDQFVVRTYLQFLWLPESIMPLKLLVPSLLRVTSEPTVPHALHAYLKPLLHRAGSASRKYNVELPQILAHGGGAGEIEETMMWYALNHALADDEVSARISEGPWEDEKWRQDWIERMERREYQIQILLYFLKLSLPGPMPPPSPPPKRGKRKRSQQVSAEPPPEVCLETFMDKLAGWQLLGSHQTAAETLHASSKDKPLDWMQSFFEEIVIPQFGTQLPELCAIMRSKIFPEAPSLSSNPASPSSSRATSPDIPNPHKRGTSIPRRDPSPALSVTSSKAQALVRNRSRSLSVSLAQERIERERERSVTAGPSKKRVLNREVSMSRAFKPKPKPKPSKAEARKRAGSEPQTQPEAEAEARKKKDEGVTLVEATPTKPRIAPGRTQSQSQFHSQSGSQSQSQSQSLFGAGHASRARSFVIQSSLRLGAEDEDEEEEEEEWRLPGSSSPDILLLAPGRLVNGDDTRAARALADSTPTKRSRLR</sequence>
<feature type="compositionally biased region" description="Basic and acidic residues" evidence="1">
    <location>
        <begin position="373"/>
        <end position="382"/>
    </location>
</feature>
<dbReference type="InterPro" id="IPR013948">
    <property type="entry name" value="DNA_replication_reg_Sld3_C"/>
</dbReference>
<dbReference type="Proteomes" id="UP001063166">
    <property type="component" value="Unassembled WGS sequence"/>
</dbReference>
<comment type="caution">
    <text evidence="3">The sequence shown here is derived from an EMBL/GenBank/DDBJ whole genome shotgun (WGS) entry which is preliminary data.</text>
</comment>
<evidence type="ECO:0000313" key="4">
    <source>
        <dbReference type="Proteomes" id="UP001063166"/>
    </source>
</evidence>
<feature type="compositionally biased region" description="Acidic residues" evidence="1">
    <location>
        <begin position="464"/>
        <end position="474"/>
    </location>
</feature>
<feature type="compositionally biased region" description="Basic and acidic residues" evidence="1">
    <location>
        <begin position="334"/>
        <end position="343"/>
    </location>
</feature>
<keyword evidence="4" id="KW-1185">Reference proteome</keyword>
<name>A0A9P3UR29_LYOSH</name>
<protein>
    <submittedName>
        <fullName evidence="3">DNA replication regulator SLD3</fullName>
    </submittedName>
</protein>
<dbReference type="EMBL" id="BRPK01000009">
    <property type="protein sequence ID" value="GLB40855.1"/>
    <property type="molecule type" value="Genomic_DNA"/>
</dbReference>
<dbReference type="OrthoDB" id="3003917at2759"/>
<dbReference type="AlphaFoldDB" id="A0A9P3UR29"/>
<evidence type="ECO:0000256" key="1">
    <source>
        <dbReference type="SAM" id="MobiDB-lite"/>
    </source>
</evidence>
<reference evidence="3" key="1">
    <citation type="submission" date="2022-07" db="EMBL/GenBank/DDBJ databases">
        <title>The genome of Lyophyllum shimeji provides insight into the initial evolution of ectomycorrhizal fungal genome.</title>
        <authorList>
            <person name="Kobayashi Y."/>
            <person name="Shibata T."/>
            <person name="Hirakawa H."/>
            <person name="Shigenobu S."/>
            <person name="Nishiyama T."/>
            <person name="Yamada A."/>
            <person name="Hasebe M."/>
            <person name="Kawaguchi M."/>
        </authorList>
    </citation>
    <scope>NUCLEOTIDE SEQUENCE</scope>
    <source>
        <strain evidence="3">AT787</strain>
    </source>
</reference>
<feature type="compositionally biased region" description="Low complexity" evidence="1">
    <location>
        <begin position="421"/>
        <end position="440"/>
    </location>
</feature>
<feature type="compositionally biased region" description="Low complexity" evidence="1">
    <location>
        <begin position="271"/>
        <end position="288"/>
    </location>
</feature>
<feature type="region of interest" description="Disordered" evidence="1">
    <location>
        <begin position="175"/>
        <end position="200"/>
    </location>
</feature>
<organism evidence="3 4">
    <name type="scientific">Lyophyllum shimeji</name>
    <name type="common">Hon-shimeji</name>
    <name type="synonym">Tricholoma shimeji</name>
    <dbReference type="NCBI Taxonomy" id="47721"/>
    <lineage>
        <taxon>Eukaryota</taxon>
        <taxon>Fungi</taxon>
        <taxon>Dikarya</taxon>
        <taxon>Basidiomycota</taxon>
        <taxon>Agaricomycotina</taxon>
        <taxon>Agaricomycetes</taxon>
        <taxon>Agaricomycetidae</taxon>
        <taxon>Agaricales</taxon>
        <taxon>Tricholomatineae</taxon>
        <taxon>Lyophyllaceae</taxon>
        <taxon>Lyophyllum</taxon>
    </lineage>
</organism>
<feature type="domain" description="DNA replication regulator Sld3 C-terminal" evidence="2">
    <location>
        <begin position="128"/>
        <end position="356"/>
    </location>
</feature>
<accession>A0A9P3UR29</accession>
<gene>
    <name evidence="3" type="ORF">LshimejAT787_0900700</name>
</gene>
<dbReference type="Pfam" id="PF08639">
    <property type="entry name" value="Sld3_STD"/>
    <property type="match status" value="1"/>
</dbReference>
<dbReference type="Gene3D" id="1.20.58.2130">
    <property type="match status" value="1"/>
</dbReference>
<feature type="compositionally biased region" description="Basic and acidic residues" evidence="1">
    <location>
        <begin position="393"/>
        <end position="402"/>
    </location>
</feature>